<feature type="domain" description="KxDL" evidence="9">
    <location>
        <begin position="91"/>
        <end position="176"/>
    </location>
</feature>
<evidence type="ECO:0000256" key="5">
    <source>
        <dbReference type="ARBA" id="ARBA00022448"/>
    </source>
</evidence>
<keyword evidence="11" id="KW-1185">Reference proteome</keyword>
<dbReference type="InterPro" id="IPR051390">
    <property type="entry name" value="BLOC-1_subunit_KXD1"/>
</dbReference>
<gene>
    <name evidence="10" type="ORF">BDV96DRAFT_258501</name>
</gene>
<evidence type="ECO:0000313" key="10">
    <source>
        <dbReference type="EMBL" id="KAF2108711.1"/>
    </source>
</evidence>
<reference evidence="10" key="1">
    <citation type="journal article" date="2020" name="Stud. Mycol.">
        <title>101 Dothideomycetes genomes: a test case for predicting lifestyles and emergence of pathogens.</title>
        <authorList>
            <person name="Haridas S."/>
            <person name="Albert R."/>
            <person name="Binder M."/>
            <person name="Bloem J."/>
            <person name="Labutti K."/>
            <person name="Salamov A."/>
            <person name="Andreopoulos B."/>
            <person name="Baker S."/>
            <person name="Barry K."/>
            <person name="Bills G."/>
            <person name="Bluhm B."/>
            <person name="Cannon C."/>
            <person name="Castanera R."/>
            <person name="Culley D."/>
            <person name="Daum C."/>
            <person name="Ezra D."/>
            <person name="Gonzalez J."/>
            <person name="Henrissat B."/>
            <person name="Kuo A."/>
            <person name="Liang C."/>
            <person name="Lipzen A."/>
            <person name="Lutzoni F."/>
            <person name="Magnuson J."/>
            <person name="Mondo S."/>
            <person name="Nolan M."/>
            <person name="Ohm R."/>
            <person name="Pangilinan J."/>
            <person name="Park H.-J."/>
            <person name="Ramirez L."/>
            <person name="Alfaro M."/>
            <person name="Sun H."/>
            <person name="Tritt A."/>
            <person name="Yoshinaga Y."/>
            <person name="Zwiers L.-H."/>
            <person name="Turgeon B."/>
            <person name="Goodwin S."/>
            <person name="Spatafora J."/>
            <person name="Crous P."/>
            <person name="Grigoriev I."/>
        </authorList>
    </citation>
    <scope>NUCLEOTIDE SEQUENCE</scope>
    <source>
        <strain evidence="10">CBS 627.86</strain>
    </source>
</reference>
<dbReference type="GO" id="GO:0005768">
    <property type="term" value="C:endosome"/>
    <property type="evidence" value="ECO:0007669"/>
    <property type="project" value="UniProtKB-SubCell"/>
</dbReference>
<evidence type="ECO:0000256" key="1">
    <source>
        <dbReference type="ARBA" id="ARBA00002069"/>
    </source>
</evidence>
<comment type="similarity">
    <text evidence="3">Belongs to the KXD1 family.</text>
</comment>
<keyword evidence="5" id="KW-0813">Transport</keyword>
<comment type="function">
    <text evidence="1">Component of the biogenesis of lysosome-related organelles complex-1 (BLOC-1) involved in endosomal cargo sorting.</text>
</comment>
<keyword evidence="6" id="KW-0967">Endosome</keyword>
<sequence>MSAAHAYYPTYPSASFPINMPQKPGYYPTHPHHGYGRVSVSPPEAPPSATTSGVASYEPSASSSSYAGSASDYESSASTTGVDLLEYMGDRLHGAFDTTPLDRSLAKQAQTSGELNAKHRELFELQALAQQRLAGARRNFADGMRSAKEVQKDLQWTQKRVDSLNDRAARKYPEQYRSAQQKYPSPVDY</sequence>
<dbReference type="PANTHER" id="PTHR37787">
    <property type="entry name" value="BIOGENESIS OF LYSOSOME-RELATED ORGANELLES COMPLEX 1 SUBUNIT KXD1"/>
    <property type="match status" value="1"/>
</dbReference>
<evidence type="ECO:0000259" key="9">
    <source>
        <dbReference type="Pfam" id="PF10241"/>
    </source>
</evidence>
<evidence type="ECO:0000313" key="11">
    <source>
        <dbReference type="Proteomes" id="UP000799770"/>
    </source>
</evidence>
<dbReference type="InterPro" id="IPR019371">
    <property type="entry name" value="KxDL_dom"/>
</dbReference>
<dbReference type="OrthoDB" id="4089816at2759"/>
<evidence type="ECO:0000256" key="2">
    <source>
        <dbReference type="ARBA" id="ARBA00004177"/>
    </source>
</evidence>
<proteinExistence type="inferred from homology"/>
<dbReference type="Pfam" id="PF10241">
    <property type="entry name" value="KxDL"/>
    <property type="match status" value="1"/>
</dbReference>
<dbReference type="Proteomes" id="UP000799770">
    <property type="component" value="Unassembled WGS sequence"/>
</dbReference>
<accession>A0A6A5YRD1</accession>
<comment type="subcellular location">
    <subcellularLocation>
        <location evidence="2">Endosome</location>
    </subcellularLocation>
</comment>
<dbReference type="PANTHER" id="PTHR37787:SF1">
    <property type="entry name" value="BIOGENESIS OF LYSOSOME-RELATED ORGANELLES COMPLEX 1 SUBUNIT KXD1"/>
    <property type="match status" value="1"/>
</dbReference>
<feature type="compositionally biased region" description="Low complexity" evidence="8">
    <location>
        <begin position="38"/>
        <end position="73"/>
    </location>
</feature>
<evidence type="ECO:0000256" key="7">
    <source>
        <dbReference type="ARBA" id="ARBA00029808"/>
    </source>
</evidence>
<dbReference type="EMBL" id="ML977346">
    <property type="protein sequence ID" value="KAF2108711.1"/>
    <property type="molecule type" value="Genomic_DNA"/>
</dbReference>
<feature type="region of interest" description="Disordered" evidence="8">
    <location>
        <begin position="21"/>
        <end position="73"/>
    </location>
</feature>
<evidence type="ECO:0000256" key="3">
    <source>
        <dbReference type="ARBA" id="ARBA00005913"/>
    </source>
</evidence>
<organism evidence="10 11">
    <name type="scientific">Lophiotrema nucula</name>
    <dbReference type="NCBI Taxonomy" id="690887"/>
    <lineage>
        <taxon>Eukaryota</taxon>
        <taxon>Fungi</taxon>
        <taxon>Dikarya</taxon>
        <taxon>Ascomycota</taxon>
        <taxon>Pezizomycotina</taxon>
        <taxon>Dothideomycetes</taxon>
        <taxon>Pleosporomycetidae</taxon>
        <taxon>Pleosporales</taxon>
        <taxon>Lophiotremataceae</taxon>
        <taxon>Lophiotrema</taxon>
    </lineage>
</organism>
<dbReference type="AlphaFoldDB" id="A0A6A5YRD1"/>
<dbReference type="GO" id="GO:0032880">
    <property type="term" value="P:regulation of protein localization"/>
    <property type="evidence" value="ECO:0007669"/>
    <property type="project" value="TreeGrafter"/>
</dbReference>
<evidence type="ECO:0000256" key="4">
    <source>
        <dbReference type="ARBA" id="ARBA00016207"/>
    </source>
</evidence>
<protein>
    <recommendedName>
        <fullName evidence="4">Biogenesis of lysosome-related organelles complex 1 subunit KXD1</fullName>
    </recommendedName>
    <alternativeName>
        <fullName evidence="7">KxDL homolog</fullName>
    </alternativeName>
</protein>
<evidence type="ECO:0000256" key="6">
    <source>
        <dbReference type="ARBA" id="ARBA00022753"/>
    </source>
</evidence>
<name>A0A6A5YRD1_9PLEO</name>
<feature type="region of interest" description="Disordered" evidence="8">
    <location>
        <begin position="158"/>
        <end position="189"/>
    </location>
</feature>
<dbReference type="GO" id="GO:0007032">
    <property type="term" value="P:endosome organization"/>
    <property type="evidence" value="ECO:0007669"/>
    <property type="project" value="TreeGrafter"/>
</dbReference>
<feature type="compositionally biased region" description="Basic and acidic residues" evidence="8">
    <location>
        <begin position="159"/>
        <end position="174"/>
    </location>
</feature>
<dbReference type="GO" id="GO:0031083">
    <property type="term" value="C:BLOC-1 complex"/>
    <property type="evidence" value="ECO:0007669"/>
    <property type="project" value="TreeGrafter"/>
</dbReference>
<evidence type="ECO:0000256" key="8">
    <source>
        <dbReference type="SAM" id="MobiDB-lite"/>
    </source>
</evidence>